<feature type="transmembrane region" description="Helical" evidence="1">
    <location>
        <begin position="372"/>
        <end position="390"/>
    </location>
</feature>
<feature type="transmembrane region" description="Helical" evidence="1">
    <location>
        <begin position="190"/>
        <end position="215"/>
    </location>
</feature>
<gene>
    <name evidence="2" type="ORF">NSO95_00545</name>
</gene>
<feature type="transmembrane region" description="Helical" evidence="1">
    <location>
        <begin position="135"/>
        <end position="154"/>
    </location>
</feature>
<feature type="transmembrane region" description="Helical" evidence="1">
    <location>
        <begin position="227"/>
        <end position="245"/>
    </location>
</feature>
<evidence type="ECO:0000313" key="2">
    <source>
        <dbReference type="EMBL" id="MCR2832418.1"/>
    </source>
</evidence>
<evidence type="ECO:0008006" key="4">
    <source>
        <dbReference type="Google" id="ProtNLM"/>
    </source>
</evidence>
<name>A0ABT1XL78_9SPHN</name>
<feature type="transmembrane region" description="Helical" evidence="1">
    <location>
        <begin position="161"/>
        <end position="178"/>
    </location>
</feature>
<feature type="transmembrane region" description="Helical" evidence="1">
    <location>
        <begin position="285"/>
        <end position="304"/>
    </location>
</feature>
<feature type="transmembrane region" description="Helical" evidence="1">
    <location>
        <begin position="343"/>
        <end position="360"/>
    </location>
</feature>
<keyword evidence="3" id="KW-1185">Reference proteome</keyword>
<feature type="transmembrane region" description="Helical" evidence="1">
    <location>
        <begin position="107"/>
        <end position="129"/>
    </location>
</feature>
<feature type="transmembrane region" description="Helical" evidence="1">
    <location>
        <begin position="257"/>
        <end position="278"/>
    </location>
</feature>
<accession>A0ABT1XL78</accession>
<proteinExistence type="predicted"/>
<organism evidence="2 3">
    <name type="scientific">Parerythrobacter lacustris</name>
    <dbReference type="NCBI Taxonomy" id="2969984"/>
    <lineage>
        <taxon>Bacteria</taxon>
        <taxon>Pseudomonadati</taxon>
        <taxon>Pseudomonadota</taxon>
        <taxon>Alphaproteobacteria</taxon>
        <taxon>Sphingomonadales</taxon>
        <taxon>Erythrobacteraceae</taxon>
        <taxon>Parerythrobacter</taxon>
    </lineage>
</organism>
<keyword evidence="1" id="KW-1133">Transmembrane helix</keyword>
<dbReference type="Proteomes" id="UP001206067">
    <property type="component" value="Unassembled WGS sequence"/>
</dbReference>
<sequence>MDSDRRLRGHERPNRRILLVWLALSALILLAAMQRIMQGQFPDPDDALRLVQVRDLLAGQNWFDTTQYRIDPPGGSPMHWSRLVDIPLVLVIGLLTPLFGQSTAEQVALIAVPLLTFGVALWCIGRLAWRLFDKQVATYAMLVCGFMPALLFQFQPLRIDHHGWQIASVCAALWALALRKPHHGGAVAGIAMAVGLSISIEILPMAATFAAVLFVRWLRDHHARWWLVAYLQALAIGLGAIFLLTRGLRDLAQHCDAISPAHIGFFLVVALGVGAIGWRSRATSLALIALLGLAGAAGIGFFALSSPDCVATPFGSLDPLVKDYWYVYVMEGQPYWRQQQAQAVPVLVQLLVALAAALALRARSKDWLRNWWTDYALLLAGALLLALFVWRSAAFASALAAIPLGWLLAGLLTRLRHAQGAGGKVGAIALIVLLLAPSTPLFLQRKLIPLEDEAQVTHVEESGCAIREQAAKLDALAPATLFAPLDIGPAILVKSRHAVVATGHHRAETAMHDVIAAFTSDPDEARQIVKRHGGDYIVMCSDLVEPRLYASANPQGLMARLLAGNTPGWLEPVAFDGPAEFRIWKVRKEPGAKPE</sequence>
<feature type="transmembrane region" description="Helical" evidence="1">
    <location>
        <begin position="80"/>
        <end position="100"/>
    </location>
</feature>
<protein>
    <recommendedName>
        <fullName evidence="4">AcrB/AcrD/AcrF family protein</fullName>
    </recommendedName>
</protein>
<dbReference type="RefSeq" id="WP_257594183.1">
    <property type="nucleotide sequence ID" value="NZ_JANKHH010000001.1"/>
</dbReference>
<keyword evidence="1" id="KW-0812">Transmembrane</keyword>
<reference evidence="2 3" key="1">
    <citation type="submission" date="2022-08" db="EMBL/GenBank/DDBJ databases">
        <title>Polyphasic taxonomy analysis of Qipengyuania sp.RS5-5.</title>
        <authorList>
            <person name="Xamxidin M."/>
            <person name="Wu M."/>
        </authorList>
    </citation>
    <scope>NUCLEOTIDE SEQUENCE [LARGE SCALE GENOMIC DNA]</scope>
    <source>
        <strain evidence="2 3">RS5-5</strain>
    </source>
</reference>
<evidence type="ECO:0000256" key="1">
    <source>
        <dbReference type="SAM" id="Phobius"/>
    </source>
</evidence>
<comment type="caution">
    <text evidence="2">The sequence shown here is derived from an EMBL/GenBank/DDBJ whole genome shotgun (WGS) entry which is preliminary data.</text>
</comment>
<evidence type="ECO:0000313" key="3">
    <source>
        <dbReference type="Proteomes" id="UP001206067"/>
    </source>
</evidence>
<feature type="transmembrane region" description="Helical" evidence="1">
    <location>
        <begin position="425"/>
        <end position="443"/>
    </location>
</feature>
<dbReference type="EMBL" id="JANKHH010000001">
    <property type="protein sequence ID" value="MCR2832418.1"/>
    <property type="molecule type" value="Genomic_DNA"/>
</dbReference>
<keyword evidence="1" id="KW-0472">Membrane</keyword>
<feature type="transmembrane region" description="Helical" evidence="1">
    <location>
        <begin position="396"/>
        <end position="413"/>
    </location>
</feature>